<gene>
    <name evidence="4" type="ORF">AALO17_27280</name>
</gene>
<dbReference type="CDD" id="cd07381">
    <property type="entry name" value="MPP_CapA"/>
    <property type="match status" value="1"/>
</dbReference>
<keyword evidence="5" id="KW-1185">Reference proteome</keyword>
<evidence type="ECO:0000256" key="1">
    <source>
        <dbReference type="ARBA" id="ARBA00005662"/>
    </source>
</evidence>
<dbReference type="AlphaFoldDB" id="A0A140DYY5"/>
<accession>A0A140DYY5</accession>
<sequence>MQAVSVNASSFPIHSLWYNQDMKHKRTRLRMDRVLLLAGSVLLLLFLAVMAVRAVFFSDTGPRPTAAGQGLDSTRNQTGKTQRVSVTATGDILLEEPLLNTFGSGSWQDCLADIDPLLAADDLTIANMEVPIGGEELGITGIDYSFNAPARTAQNLKDHSIEFVSLANNHAADRGTQGILNTHRNLDEAGIGHTGTFGSQEERNQTNVVTVNGMDIAIVSWTYDTNQPYDQEWQVNSFYSPDSAQSQVLLEDVRRARQQADAVIVCMHWGTEFTYGLNDAQRILGPQIAQAGADVIIGNHPHTIQPAEWIETDGRKTLCLWSLGNFLSSAYQVDRADETFQDMYEVGALAAFDLVPGASGVRVENTRIIPIVNHFEGEYESFRLMKLKDYTEELAAAHSQRRFSDLFRKDWLVQQVHEVFDPSGIDLELD</sequence>
<organism evidence="4 5">
    <name type="scientific">Faecalibaculum rodentium</name>
    <dbReference type="NCBI Taxonomy" id="1702221"/>
    <lineage>
        <taxon>Bacteria</taxon>
        <taxon>Bacillati</taxon>
        <taxon>Bacillota</taxon>
        <taxon>Erysipelotrichia</taxon>
        <taxon>Erysipelotrichales</taxon>
        <taxon>Erysipelotrichaceae</taxon>
        <taxon>Faecalibaculum</taxon>
    </lineage>
</organism>
<dbReference type="Gene3D" id="3.60.21.10">
    <property type="match status" value="1"/>
</dbReference>
<protein>
    <recommendedName>
        <fullName evidence="3">Capsule synthesis protein CapA domain-containing protein</fullName>
    </recommendedName>
</protein>
<dbReference type="Proteomes" id="UP000069771">
    <property type="component" value="Chromosome"/>
</dbReference>
<dbReference type="STRING" id="1702221.AALO17_27280"/>
<evidence type="ECO:0000259" key="3">
    <source>
        <dbReference type="SMART" id="SM00854"/>
    </source>
</evidence>
<dbReference type="Pfam" id="PF09587">
    <property type="entry name" value="PGA_cap"/>
    <property type="match status" value="1"/>
</dbReference>
<dbReference type="EMBL" id="CP011391">
    <property type="protein sequence ID" value="AMK55862.1"/>
    <property type="molecule type" value="Genomic_DNA"/>
</dbReference>
<dbReference type="KEGG" id="fro:AALO17_27280"/>
<dbReference type="InterPro" id="IPR052169">
    <property type="entry name" value="CW_Biosynth-Accessory"/>
</dbReference>
<feature type="transmembrane region" description="Helical" evidence="2">
    <location>
        <begin position="34"/>
        <end position="56"/>
    </location>
</feature>
<proteinExistence type="inferred from homology"/>
<evidence type="ECO:0000313" key="5">
    <source>
        <dbReference type="Proteomes" id="UP000069771"/>
    </source>
</evidence>
<dbReference type="SUPFAM" id="SSF56300">
    <property type="entry name" value="Metallo-dependent phosphatases"/>
    <property type="match status" value="1"/>
</dbReference>
<dbReference type="InterPro" id="IPR019079">
    <property type="entry name" value="Capsule_synth_CapA"/>
</dbReference>
<dbReference type="InterPro" id="IPR029052">
    <property type="entry name" value="Metallo-depent_PP-like"/>
</dbReference>
<feature type="domain" description="Capsule synthesis protein CapA" evidence="3">
    <location>
        <begin position="85"/>
        <end position="330"/>
    </location>
</feature>
<dbReference type="SMART" id="SM00854">
    <property type="entry name" value="PGA_cap"/>
    <property type="match status" value="1"/>
</dbReference>
<keyword evidence="2" id="KW-1133">Transmembrane helix</keyword>
<dbReference type="PANTHER" id="PTHR33393:SF11">
    <property type="entry name" value="POLYGLUTAMINE SYNTHESIS ACCESSORY PROTEIN RV0574C-RELATED"/>
    <property type="match status" value="1"/>
</dbReference>
<reference evidence="4 5" key="1">
    <citation type="journal article" date="2016" name="Gut Pathog.">
        <title>Whole genome sequencing of "Faecalibaculum rodentium" ALO17, isolated from C57BL/6J laboratory mouse feces.</title>
        <authorList>
            <person name="Lim S."/>
            <person name="Chang D.H."/>
            <person name="Ahn S."/>
            <person name="Kim B.C."/>
        </authorList>
    </citation>
    <scope>NUCLEOTIDE SEQUENCE [LARGE SCALE GENOMIC DNA]</scope>
    <source>
        <strain evidence="4 5">Alo17</strain>
    </source>
</reference>
<keyword evidence="2" id="KW-0472">Membrane</keyword>
<keyword evidence="2" id="KW-0812">Transmembrane</keyword>
<evidence type="ECO:0000313" key="4">
    <source>
        <dbReference type="EMBL" id="AMK55862.1"/>
    </source>
</evidence>
<comment type="similarity">
    <text evidence="1">Belongs to the CapA family.</text>
</comment>
<evidence type="ECO:0000256" key="2">
    <source>
        <dbReference type="SAM" id="Phobius"/>
    </source>
</evidence>
<name>A0A140DYY5_9FIRM</name>
<dbReference type="PANTHER" id="PTHR33393">
    <property type="entry name" value="POLYGLUTAMINE SYNTHESIS ACCESSORY PROTEIN RV0574C-RELATED"/>
    <property type="match status" value="1"/>
</dbReference>